<sequence>MTNDQVAGPGRPERGGFRVIHNRWTRPRSEEPRTAPSTVRIVAPRRRIPAPVVPAPAPGAVGRVAPAEAAGSSAVGGAVATIPVVTALPAQASVVIGSHPSCDVVLPGLRARHAVLGHDLEGRRVLKALAGGCHVDGSPVVSQVVDEDSDIRVGGHRVSLR</sequence>
<evidence type="ECO:0000313" key="2">
    <source>
        <dbReference type="EMBL" id="CAB4748797.1"/>
    </source>
</evidence>
<feature type="region of interest" description="Disordered" evidence="1">
    <location>
        <begin position="1"/>
        <end position="37"/>
    </location>
</feature>
<gene>
    <name evidence="2" type="ORF">UFOPK2761_01837</name>
</gene>
<dbReference type="EMBL" id="CAEZYQ010000013">
    <property type="protein sequence ID" value="CAB4748797.1"/>
    <property type="molecule type" value="Genomic_DNA"/>
</dbReference>
<proteinExistence type="predicted"/>
<reference evidence="2" key="1">
    <citation type="submission" date="2020-05" db="EMBL/GenBank/DDBJ databases">
        <authorList>
            <person name="Chiriac C."/>
            <person name="Salcher M."/>
            <person name="Ghai R."/>
            <person name="Kavagutti S V."/>
        </authorList>
    </citation>
    <scope>NUCLEOTIDE SEQUENCE</scope>
</reference>
<name>A0A6J6TQG7_9ZZZZ</name>
<dbReference type="Gene3D" id="2.60.200.20">
    <property type="match status" value="1"/>
</dbReference>
<protein>
    <submittedName>
        <fullName evidence="2">Unannotated protein</fullName>
    </submittedName>
</protein>
<organism evidence="2">
    <name type="scientific">freshwater metagenome</name>
    <dbReference type="NCBI Taxonomy" id="449393"/>
    <lineage>
        <taxon>unclassified sequences</taxon>
        <taxon>metagenomes</taxon>
        <taxon>ecological metagenomes</taxon>
    </lineage>
</organism>
<dbReference type="InterPro" id="IPR008984">
    <property type="entry name" value="SMAD_FHA_dom_sf"/>
</dbReference>
<dbReference type="AlphaFoldDB" id="A0A6J6TQG7"/>
<dbReference type="SUPFAM" id="SSF49879">
    <property type="entry name" value="SMAD/FHA domain"/>
    <property type="match status" value="1"/>
</dbReference>
<dbReference type="CDD" id="cd00060">
    <property type="entry name" value="FHA"/>
    <property type="match status" value="1"/>
</dbReference>
<accession>A0A6J6TQG7</accession>
<evidence type="ECO:0000256" key="1">
    <source>
        <dbReference type="SAM" id="MobiDB-lite"/>
    </source>
</evidence>